<dbReference type="PROSITE" id="PS50088">
    <property type="entry name" value="ANK_REPEAT"/>
    <property type="match status" value="3"/>
</dbReference>
<dbReference type="SMART" id="SM00248">
    <property type="entry name" value="ANK"/>
    <property type="match status" value="10"/>
</dbReference>
<dbReference type="PANTHER" id="PTHR24198:SF165">
    <property type="entry name" value="ANKYRIN REPEAT-CONTAINING PROTEIN-RELATED"/>
    <property type="match status" value="1"/>
</dbReference>
<dbReference type="PANTHER" id="PTHR24198">
    <property type="entry name" value="ANKYRIN REPEAT AND PROTEIN KINASE DOMAIN-CONTAINING PROTEIN"/>
    <property type="match status" value="1"/>
</dbReference>
<keyword evidence="2 3" id="KW-0040">ANK repeat</keyword>
<dbReference type="EMBL" id="WHUW01000025">
    <property type="protein sequence ID" value="KAF8435390.1"/>
    <property type="molecule type" value="Genomic_DNA"/>
</dbReference>
<name>A0AAD4BNH0_BOLED</name>
<dbReference type="InterPro" id="IPR002110">
    <property type="entry name" value="Ankyrin_rpt"/>
</dbReference>
<dbReference type="Proteomes" id="UP001194468">
    <property type="component" value="Unassembled WGS sequence"/>
</dbReference>
<accession>A0AAD4BNH0</accession>
<organism evidence="4 5">
    <name type="scientific">Boletus edulis BED1</name>
    <dbReference type="NCBI Taxonomy" id="1328754"/>
    <lineage>
        <taxon>Eukaryota</taxon>
        <taxon>Fungi</taxon>
        <taxon>Dikarya</taxon>
        <taxon>Basidiomycota</taxon>
        <taxon>Agaricomycotina</taxon>
        <taxon>Agaricomycetes</taxon>
        <taxon>Agaricomycetidae</taxon>
        <taxon>Boletales</taxon>
        <taxon>Boletineae</taxon>
        <taxon>Boletaceae</taxon>
        <taxon>Boletoideae</taxon>
        <taxon>Boletus</taxon>
    </lineage>
</organism>
<evidence type="ECO:0000313" key="5">
    <source>
        <dbReference type="Proteomes" id="UP001194468"/>
    </source>
</evidence>
<comment type="caution">
    <text evidence="4">The sequence shown here is derived from an EMBL/GenBank/DDBJ whole genome shotgun (WGS) entry which is preliminary data.</text>
</comment>
<evidence type="ECO:0000256" key="2">
    <source>
        <dbReference type="ARBA" id="ARBA00023043"/>
    </source>
</evidence>
<dbReference type="PRINTS" id="PR01415">
    <property type="entry name" value="ANKYRIN"/>
</dbReference>
<dbReference type="SUPFAM" id="SSF48403">
    <property type="entry name" value="Ankyrin repeat"/>
    <property type="match status" value="2"/>
</dbReference>
<dbReference type="Pfam" id="PF12796">
    <property type="entry name" value="Ank_2"/>
    <property type="match status" value="3"/>
</dbReference>
<reference evidence="4" key="2">
    <citation type="journal article" date="2020" name="Nat. Commun.">
        <title>Large-scale genome sequencing of mycorrhizal fungi provides insights into the early evolution of symbiotic traits.</title>
        <authorList>
            <person name="Miyauchi S."/>
            <person name="Kiss E."/>
            <person name="Kuo A."/>
            <person name="Drula E."/>
            <person name="Kohler A."/>
            <person name="Sanchez-Garcia M."/>
            <person name="Morin E."/>
            <person name="Andreopoulos B."/>
            <person name="Barry K.W."/>
            <person name="Bonito G."/>
            <person name="Buee M."/>
            <person name="Carver A."/>
            <person name="Chen C."/>
            <person name="Cichocki N."/>
            <person name="Clum A."/>
            <person name="Culley D."/>
            <person name="Crous P.W."/>
            <person name="Fauchery L."/>
            <person name="Girlanda M."/>
            <person name="Hayes R.D."/>
            <person name="Keri Z."/>
            <person name="LaButti K."/>
            <person name="Lipzen A."/>
            <person name="Lombard V."/>
            <person name="Magnuson J."/>
            <person name="Maillard F."/>
            <person name="Murat C."/>
            <person name="Nolan M."/>
            <person name="Ohm R.A."/>
            <person name="Pangilinan J."/>
            <person name="Pereira M.F."/>
            <person name="Perotto S."/>
            <person name="Peter M."/>
            <person name="Pfister S."/>
            <person name="Riley R."/>
            <person name="Sitrit Y."/>
            <person name="Stielow J.B."/>
            <person name="Szollosi G."/>
            <person name="Zifcakova L."/>
            <person name="Stursova M."/>
            <person name="Spatafora J.W."/>
            <person name="Tedersoo L."/>
            <person name="Vaario L.M."/>
            <person name="Yamada A."/>
            <person name="Yan M."/>
            <person name="Wang P."/>
            <person name="Xu J."/>
            <person name="Bruns T."/>
            <person name="Baldrian P."/>
            <person name="Vilgalys R."/>
            <person name="Dunand C."/>
            <person name="Henrissat B."/>
            <person name="Grigoriev I.V."/>
            <person name="Hibbett D."/>
            <person name="Nagy L.G."/>
            <person name="Martin F.M."/>
        </authorList>
    </citation>
    <scope>NUCLEOTIDE SEQUENCE</scope>
    <source>
        <strain evidence="4">BED1</strain>
    </source>
</reference>
<evidence type="ECO:0000313" key="4">
    <source>
        <dbReference type="EMBL" id="KAF8435390.1"/>
    </source>
</evidence>
<evidence type="ECO:0000256" key="1">
    <source>
        <dbReference type="ARBA" id="ARBA00022737"/>
    </source>
</evidence>
<dbReference type="Gene3D" id="1.25.40.20">
    <property type="entry name" value="Ankyrin repeat-containing domain"/>
    <property type="match status" value="3"/>
</dbReference>
<reference evidence="4" key="1">
    <citation type="submission" date="2019-10" db="EMBL/GenBank/DDBJ databases">
        <authorList>
            <consortium name="DOE Joint Genome Institute"/>
            <person name="Kuo A."/>
            <person name="Miyauchi S."/>
            <person name="Kiss E."/>
            <person name="Drula E."/>
            <person name="Kohler A."/>
            <person name="Sanchez-Garcia M."/>
            <person name="Andreopoulos B."/>
            <person name="Barry K.W."/>
            <person name="Bonito G."/>
            <person name="Buee M."/>
            <person name="Carver A."/>
            <person name="Chen C."/>
            <person name="Cichocki N."/>
            <person name="Clum A."/>
            <person name="Culley D."/>
            <person name="Crous P.W."/>
            <person name="Fauchery L."/>
            <person name="Girlanda M."/>
            <person name="Hayes R."/>
            <person name="Keri Z."/>
            <person name="LaButti K."/>
            <person name="Lipzen A."/>
            <person name="Lombard V."/>
            <person name="Magnuson J."/>
            <person name="Maillard F."/>
            <person name="Morin E."/>
            <person name="Murat C."/>
            <person name="Nolan M."/>
            <person name="Ohm R."/>
            <person name="Pangilinan J."/>
            <person name="Pereira M."/>
            <person name="Perotto S."/>
            <person name="Peter M."/>
            <person name="Riley R."/>
            <person name="Sitrit Y."/>
            <person name="Stielow B."/>
            <person name="Szollosi G."/>
            <person name="Zifcakova L."/>
            <person name="Stursova M."/>
            <person name="Spatafora J.W."/>
            <person name="Tedersoo L."/>
            <person name="Vaario L.-M."/>
            <person name="Yamada A."/>
            <person name="Yan M."/>
            <person name="Wang P."/>
            <person name="Xu J."/>
            <person name="Bruns T."/>
            <person name="Baldrian P."/>
            <person name="Vilgalys R."/>
            <person name="Henrissat B."/>
            <person name="Grigoriev I.V."/>
            <person name="Hibbett D."/>
            <person name="Nagy L.G."/>
            <person name="Martin F.M."/>
        </authorList>
    </citation>
    <scope>NUCLEOTIDE SEQUENCE</scope>
    <source>
        <strain evidence="4">BED1</strain>
    </source>
</reference>
<dbReference type="InterPro" id="IPR036770">
    <property type="entry name" value="Ankyrin_rpt-contain_sf"/>
</dbReference>
<dbReference type="Pfam" id="PF00023">
    <property type="entry name" value="Ank"/>
    <property type="match status" value="1"/>
</dbReference>
<feature type="repeat" description="ANK" evidence="3">
    <location>
        <begin position="572"/>
        <end position="594"/>
    </location>
</feature>
<feature type="repeat" description="ANK" evidence="3">
    <location>
        <begin position="506"/>
        <end position="531"/>
    </location>
</feature>
<protein>
    <submittedName>
        <fullName evidence="4">Ankyrin repeat-containing domain protein</fullName>
    </submittedName>
</protein>
<keyword evidence="5" id="KW-1185">Reference proteome</keyword>
<proteinExistence type="predicted"/>
<gene>
    <name evidence="4" type="ORF">L210DRAFT_904244</name>
</gene>
<evidence type="ECO:0000256" key="3">
    <source>
        <dbReference type="PROSITE-ProRule" id="PRU00023"/>
    </source>
</evidence>
<feature type="repeat" description="ANK" evidence="3">
    <location>
        <begin position="399"/>
        <end position="424"/>
    </location>
</feature>
<sequence length="639" mass="70057">MWPSAKQVRRRTMPSWPMSRHDFLLYVLVALGPNSSLLHFLCHTTRKPKEGNNPLIYAAYFNKYEHALTLLSRGARLDCKGWEVVRFCQALPIEVALQSGHSDIVTLFVRAGSPIPPHLFTVVYDRYHTKISSTAMKSLLQTDSFVESAAETFLTGFVSRPLAFLDHFLKNDPVAEEDLIDCIRRMVQIGYDPFAATSCQNSLLRIIVQHGHVAVARYLLSLGMSLPDDSLVTLNLWSMRNGVRMVHFLVESGADTLARTSNGDSVLHLVLAAFDERDALETTKLLVDHHCDPSSPNSRGETPIRIAVCQGHVSVTGYLLSLGVRLPPDLLVTPGLWRMKNGTRMIRCLVGNGTNALAHINNGDSLLHAMLATFDEHDALETAQFLVAHGFDPLKFNSHGETPIHIAVERGHVSVMGYLLSVGAPLPYDALFVALHSPRLQGASLRRSKVIHLLVDQGANILARRSNGDSVLHSAITTFPIGDPGVLNFMELVVARGFDLGIANIHGVTPLHSAVRRGDVNIVKRLLSYHAPLPPDILFIAMQSDSISSLQMMGVIENLVTFGCDPLVRNKAGYTPLHVATLKGYLGVVGYLLSILDSPPAEDLVSAAMLVPPGMQGRIIRSMLESALRGLKSSKNHVL</sequence>
<dbReference type="AlphaFoldDB" id="A0AAD4BNH0"/>
<keyword evidence="1" id="KW-0677">Repeat</keyword>
<dbReference type="PROSITE" id="PS50297">
    <property type="entry name" value="ANK_REP_REGION"/>
    <property type="match status" value="3"/>
</dbReference>